<evidence type="ECO:0000313" key="1">
    <source>
        <dbReference type="EMBL" id="KAK8890385.1"/>
    </source>
</evidence>
<accession>A0ABR2KGX7</accession>
<protein>
    <submittedName>
        <fullName evidence="1">Uncharacterized protein</fullName>
    </submittedName>
</protein>
<gene>
    <name evidence="1" type="ORF">M9Y10_035161</name>
</gene>
<name>A0ABR2KGX7_9EUKA</name>
<comment type="caution">
    <text evidence="1">The sequence shown here is derived from an EMBL/GenBank/DDBJ whole genome shotgun (WGS) entry which is preliminary data.</text>
</comment>
<evidence type="ECO:0000313" key="2">
    <source>
        <dbReference type="Proteomes" id="UP001470230"/>
    </source>
</evidence>
<dbReference type="Proteomes" id="UP001470230">
    <property type="component" value="Unassembled WGS sequence"/>
</dbReference>
<organism evidence="1 2">
    <name type="scientific">Tritrichomonas musculus</name>
    <dbReference type="NCBI Taxonomy" id="1915356"/>
    <lineage>
        <taxon>Eukaryota</taxon>
        <taxon>Metamonada</taxon>
        <taxon>Parabasalia</taxon>
        <taxon>Tritrichomonadida</taxon>
        <taxon>Tritrichomonadidae</taxon>
        <taxon>Tritrichomonas</taxon>
    </lineage>
</organism>
<proteinExistence type="predicted"/>
<reference evidence="1 2" key="1">
    <citation type="submission" date="2024-04" db="EMBL/GenBank/DDBJ databases">
        <title>Tritrichomonas musculus Genome.</title>
        <authorList>
            <person name="Alves-Ferreira E."/>
            <person name="Grigg M."/>
            <person name="Lorenzi H."/>
            <person name="Galac M."/>
        </authorList>
    </citation>
    <scope>NUCLEOTIDE SEQUENCE [LARGE SCALE GENOMIC DNA]</scope>
    <source>
        <strain evidence="1 2">EAF2021</strain>
    </source>
</reference>
<dbReference type="EMBL" id="JAPFFF010000005">
    <property type="protein sequence ID" value="KAK8890385.1"/>
    <property type="molecule type" value="Genomic_DNA"/>
</dbReference>
<keyword evidence="2" id="KW-1185">Reference proteome</keyword>
<sequence>MEDDFENLMSKAPQWLDEFIQNQDDPKFLKDRINIPAWIHLSSSRLSNLLDQIDRSKKTTDTKVAHKSWPQIVRKYQGTDSADSLYAVIEYGLREPDALKPVLELLIHLISIPSVRLKLEPLIHDTLFMVRLPDRENNLINLLEYYLSFHCTIDEGTLTWKQMRKNYNNIILRFQSCIFSNLTIEEQANETNINPLISATEKQLNDPIFIQRHLSELNPDIFEKLKEEFGIIPRNVSPEESKNLAIAGLARALISPVDPNENIPPHLMPTKLPPYDIAFPKLGRHALCLIDAVLQVFQEKRVTNAKEVMSFIEKVKAELNATQYSKHCCPLIVPPAISMNSGEFDEKSCFSIILDSQFLNYDFTAPEVGDMVYLLSSEEGYICPFLIVSCVSKSSFIAHIECDHFPEGNFDVLIKLPPELRYDIERLIHLPKILSCKNISEKVVDSFIGLANRDKSAKPPITVVETPPCTSPSIDAAVWLSEQHLINPKKKTIIFASNVDEIDLFVSKFCMEVGKYPSMNILRLDFQSDVAIEILWKSRKELLSQVEKIDKSFAFSCATAINSLKLYRESLRVLDDEQKSLAPVTLDEIDAYIRQLEFIRPLEYIADPQKILDYLKKSSQIICHLIGDPIKISDNKEIKVDNCIILDSCIIEDSDLLWIMSKANPSNIRLYGHGEAFRRLSMMPDDVVNKETVNMSIRKSPAIYEFLGFESRDEGRVAPGVISTCHFWFEMDLLKSFEVAVASTFLFSFLGYKKIMLVVDNDEYVNRAELILLKRASWSRQLKDKLKDCVYSADYVIKKNLTADVVIYLETLNLKNTRVAEMANAASFVFWSVYSPHEEIQREEILLRLFDNTLVASKLEKLFENHVLNHQPQVAQLAFNENFDDKDNLEKLKNRTVYNVDGVDQLLGLVYSMQLQIHSNEANQPQIPQ</sequence>